<name>A0ABP7G709_9ACTN</name>
<gene>
    <name evidence="3" type="primary">dacB_1</name>
    <name evidence="3" type="ORF">GCM10022402_38410</name>
</gene>
<keyword evidence="4" id="KW-1185">Reference proteome</keyword>
<protein>
    <submittedName>
        <fullName evidence="3">D-alanyl-D-alanine carboxypeptidase/D-alanyl-D-alanine-endopeptidase</fullName>
    </submittedName>
</protein>
<dbReference type="SUPFAM" id="SSF56601">
    <property type="entry name" value="beta-lactamase/transpeptidase-like"/>
    <property type="match status" value="1"/>
</dbReference>
<keyword evidence="3" id="KW-0645">Protease</keyword>
<evidence type="ECO:0000256" key="2">
    <source>
        <dbReference type="ARBA" id="ARBA00022801"/>
    </source>
</evidence>
<dbReference type="Pfam" id="PF02113">
    <property type="entry name" value="Peptidase_S13"/>
    <property type="match status" value="2"/>
</dbReference>
<dbReference type="PANTHER" id="PTHR30023">
    <property type="entry name" value="D-ALANYL-D-ALANINE CARBOXYPEPTIDASE"/>
    <property type="match status" value="1"/>
</dbReference>
<dbReference type="InterPro" id="IPR000667">
    <property type="entry name" value="Peptidase_S13"/>
</dbReference>
<comment type="caution">
    <text evidence="3">The sequence shown here is derived from an EMBL/GenBank/DDBJ whole genome shotgun (WGS) entry which is preliminary data.</text>
</comment>
<keyword evidence="2" id="KW-0378">Hydrolase</keyword>
<proteinExistence type="inferred from homology"/>
<sequence>MRHDRLWALLTVALLNIFALTVGLVVRDVIASRPPEPLAHPVVRAEEAPAPMASGGVPVDPGLLADTLDDRMSSSGLGDDLYAYVADAETATSLFAQQQQEGAVPASTTKLVTAVAVLHAADTDERLATTVVQGADPGRLILVGGGDPTLTETADARGASYPRLATLSDLAAATAARLRESGVDSVTLGYDSTHYTGSTTAPGWKPGYVYEGSVSTVHALMIDGGRVDKERAYSQRFDDPPQAAAEAFARQLEAAGISVEGEPAPAEAAAEAATIATVESPTIAALVEKMLLESENNIAEALAHHVAVTKGMQPSFEGAEAAVAEVMTDLGIEGVHVEDGSGLSVNNRITPKALVELLLLAADPQHPELHYVLSGLPTAHFTGTLDDRYAPDSDAAPAAGLVRAKTGTLNGVSTLAGLAYDAEGRLLAFAFMANAEGASIAELAQDLDTFAATIARCDCS</sequence>
<dbReference type="EMBL" id="BAABDD010000022">
    <property type="protein sequence ID" value="GAA3756254.1"/>
    <property type="molecule type" value="Genomic_DNA"/>
</dbReference>
<evidence type="ECO:0000313" key="3">
    <source>
        <dbReference type="EMBL" id="GAA3756254.1"/>
    </source>
</evidence>
<dbReference type="RefSeq" id="WP_344974196.1">
    <property type="nucleotide sequence ID" value="NZ_BAABDD010000022.1"/>
</dbReference>
<dbReference type="InterPro" id="IPR012338">
    <property type="entry name" value="Beta-lactam/transpept-like"/>
</dbReference>
<organism evidence="3 4">
    <name type="scientific">Salinactinospora qingdaonensis</name>
    <dbReference type="NCBI Taxonomy" id="702744"/>
    <lineage>
        <taxon>Bacteria</taxon>
        <taxon>Bacillati</taxon>
        <taxon>Actinomycetota</taxon>
        <taxon>Actinomycetes</taxon>
        <taxon>Streptosporangiales</taxon>
        <taxon>Nocardiopsidaceae</taxon>
        <taxon>Salinactinospora</taxon>
    </lineage>
</organism>
<accession>A0ABP7G709</accession>
<dbReference type="Gene3D" id="3.40.710.10">
    <property type="entry name" value="DD-peptidase/beta-lactamase superfamily"/>
    <property type="match status" value="2"/>
</dbReference>
<keyword evidence="3" id="KW-0121">Carboxypeptidase</keyword>
<dbReference type="PRINTS" id="PR00922">
    <property type="entry name" value="DADACBPTASE3"/>
</dbReference>
<dbReference type="NCBIfam" id="TIGR00666">
    <property type="entry name" value="PBP4"/>
    <property type="match status" value="1"/>
</dbReference>
<reference evidence="4" key="1">
    <citation type="journal article" date="2019" name="Int. J. Syst. Evol. Microbiol.">
        <title>The Global Catalogue of Microorganisms (GCM) 10K type strain sequencing project: providing services to taxonomists for standard genome sequencing and annotation.</title>
        <authorList>
            <consortium name="The Broad Institute Genomics Platform"/>
            <consortium name="The Broad Institute Genome Sequencing Center for Infectious Disease"/>
            <person name="Wu L."/>
            <person name="Ma J."/>
        </authorList>
    </citation>
    <scope>NUCLEOTIDE SEQUENCE [LARGE SCALE GENOMIC DNA]</scope>
    <source>
        <strain evidence="4">JCM 17137</strain>
    </source>
</reference>
<dbReference type="Proteomes" id="UP001500908">
    <property type="component" value="Unassembled WGS sequence"/>
</dbReference>
<dbReference type="PANTHER" id="PTHR30023:SF0">
    <property type="entry name" value="PENICILLIN-SENSITIVE CARBOXYPEPTIDASE A"/>
    <property type="match status" value="1"/>
</dbReference>
<evidence type="ECO:0000313" key="4">
    <source>
        <dbReference type="Proteomes" id="UP001500908"/>
    </source>
</evidence>
<evidence type="ECO:0000256" key="1">
    <source>
        <dbReference type="ARBA" id="ARBA00006096"/>
    </source>
</evidence>
<dbReference type="GO" id="GO:0004180">
    <property type="term" value="F:carboxypeptidase activity"/>
    <property type="evidence" value="ECO:0007669"/>
    <property type="project" value="UniProtKB-KW"/>
</dbReference>
<comment type="similarity">
    <text evidence="1">Belongs to the peptidase S13 family.</text>
</comment>